<gene>
    <name evidence="6" type="ORF">PIIN_08407</name>
</gene>
<accession>G4TT08</accession>
<dbReference type="InterPro" id="IPR029175">
    <property type="entry name" value="EXOC2/Sec5"/>
</dbReference>
<dbReference type="PANTHER" id="PTHR13043:SF1">
    <property type="entry name" value="EXOCYST COMPLEX COMPONENT 2"/>
    <property type="match status" value="1"/>
</dbReference>
<sequence length="873" mass="98209">MVRLSNGVTDEALLKTYRIGSLNPTKWEDVDHEGSDSVAAAIVDSGNPENDNLDALGLGTQVDITRMSMGDKAAVLLSSKSFDPKAYLTAVYPGATYQDLNTGINSLRRAIDARSEAVRILVEENFDRFVAVKASTDALYQDMKDGLLAEDSEFATKKLKEHLKNATTKADTVFLPVLENAEKAAKLRSTLGVFERSKFFFNLPGSLSESIQAGRFDAALRDYKKGKYLLESRPGQLLPSAPGSNTDIQQKRIFDKVWSAVEKVMDQMKTTLLNRLKEPSRSLEEHEKTIDILLELSTSDKPIWVYFDSQHKHILQRVKTVYDTALAKVTEQRSQQLQDADKAERIAMSLATNINSLDGPNTEATLAKGVGHEVWQSTLDLVKSLSEVILSTVPNFWKIARSYMEGKYKKQGIQPSGRSPSQCRTMILDMIRSYVAHLSEFFSLSDMAASAANPKNAPLPKFLPTGTDSLTTSHHLIRILGEITECINELLSMDVSGDTNSGLRALLETATWKFEETLCATWLRDSRLFFYLETWEQRPEDRSTTLYLGRMHEYQKYITTAAYKIASGVTDSTTTKQRQIPQEFSNKITKSFLDSLYSFLDGLVHLASDDSPIAQGLKIQVLIEETTGARPAFDLRQNNTRLLLVISNLAHLNKVLIPAMLTQIQSSFGISMEEARRTLNEVVRGVDRTLFEDYIKPKARVLTGLIRKGVIESEIDWFNIPRPTEVRHYIYEILMYLVSVHAEVSSTANSLLERALSALITETVDEALECFRQVKRFGMGGMLLATLEIEFMHQTVVLYVNETSNRTLTEIYTTISKAYVRRPGADENLQRELEGVKETLKNTRRITALEFKCFRKPKDKSSRPSVGDRDSRE</sequence>
<dbReference type="Proteomes" id="UP000007148">
    <property type="component" value="Unassembled WGS sequence"/>
</dbReference>
<comment type="caution">
    <text evidence="6">The sequence shown here is derived from an EMBL/GenBank/DDBJ whole genome shotgun (WGS) entry which is preliminary data.</text>
</comment>
<dbReference type="HOGENOM" id="CLU_324954_0_0_1"/>
<protein>
    <recommendedName>
        <fullName evidence="4">Exocyst complex component SEC5</fullName>
    </recommendedName>
</protein>
<feature type="domain" description="Exocyst complex component EXOC2/Sec5 N-terminal" evidence="5">
    <location>
        <begin position="54"/>
        <end position="854"/>
    </location>
</feature>
<evidence type="ECO:0000256" key="2">
    <source>
        <dbReference type="ARBA" id="ARBA00022448"/>
    </source>
</evidence>
<comment type="similarity">
    <text evidence="1 4">Belongs to the SEC5 family.</text>
</comment>
<dbReference type="GO" id="GO:0000145">
    <property type="term" value="C:exocyst"/>
    <property type="evidence" value="ECO:0007669"/>
    <property type="project" value="UniProtKB-UniRule"/>
</dbReference>
<proteinExistence type="inferred from homology"/>
<evidence type="ECO:0000313" key="6">
    <source>
        <dbReference type="EMBL" id="CCA74454.1"/>
    </source>
</evidence>
<comment type="subunit">
    <text evidence="4">Component of the exocyst complex.</text>
</comment>
<evidence type="ECO:0000313" key="7">
    <source>
        <dbReference type="Proteomes" id="UP000007148"/>
    </source>
</evidence>
<keyword evidence="3 4" id="KW-0268">Exocytosis</keyword>
<reference evidence="6 7" key="1">
    <citation type="journal article" date="2011" name="PLoS Pathog.">
        <title>Endophytic Life Strategies Decoded by Genome and Transcriptome Analyses of the Mutualistic Root Symbiont Piriformospora indica.</title>
        <authorList>
            <person name="Zuccaro A."/>
            <person name="Lahrmann U."/>
            <person name="Guldener U."/>
            <person name="Langen G."/>
            <person name="Pfiffi S."/>
            <person name="Biedenkopf D."/>
            <person name="Wong P."/>
            <person name="Samans B."/>
            <person name="Grimm C."/>
            <person name="Basiewicz M."/>
            <person name="Murat C."/>
            <person name="Martin F."/>
            <person name="Kogel K.H."/>
        </authorList>
    </citation>
    <scope>NUCLEOTIDE SEQUENCE [LARGE SCALE GENOMIC DNA]</scope>
    <source>
        <strain evidence="6 7">DSM 11827</strain>
    </source>
</reference>
<keyword evidence="7" id="KW-1185">Reference proteome</keyword>
<dbReference type="PANTHER" id="PTHR13043">
    <property type="entry name" value="EXOCYST COMPLEX COMPONENT SEC5"/>
    <property type="match status" value="1"/>
</dbReference>
<evidence type="ECO:0000259" key="5">
    <source>
        <dbReference type="Pfam" id="PF15469"/>
    </source>
</evidence>
<dbReference type="GO" id="GO:0006893">
    <property type="term" value="P:Golgi to plasma membrane transport"/>
    <property type="evidence" value="ECO:0007669"/>
    <property type="project" value="UniProtKB-UniRule"/>
</dbReference>
<dbReference type="OMA" id="RMWMDVD"/>
<evidence type="ECO:0000256" key="4">
    <source>
        <dbReference type="RuleBase" id="RU365069"/>
    </source>
</evidence>
<dbReference type="InParanoid" id="G4TT08"/>
<dbReference type="EMBL" id="CAFZ01000314">
    <property type="protein sequence ID" value="CCA74454.1"/>
    <property type="molecule type" value="Genomic_DNA"/>
</dbReference>
<dbReference type="InterPro" id="IPR039481">
    <property type="entry name" value="EXOC2/Sec5_N_dom"/>
</dbReference>
<evidence type="ECO:0000256" key="1">
    <source>
        <dbReference type="ARBA" id="ARBA00010578"/>
    </source>
</evidence>
<dbReference type="Pfam" id="PF15469">
    <property type="entry name" value="Sec5"/>
    <property type="match status" value="1"/>
</dbReference>
<comment type="function">
    <text evidence="4">Component of the exocyst complex involved in the docking of exocytic vesicles with fusion sites on the plasma membrane.</text>
</comment>
<keyword evidence="4" id="KW-0653">Protein transport</keyword>
<dbReference type="OrthoDB" id="26242at2759"/>
<dbReference type="GO" id="GO:0015031">
    <property type="term" value="P:protein transport"/>
    <property type="evidence" value="ECO:0007669"/>
    <property type="project" value="UniProtKB-KW"/>
</dbReference>
<evidence type="ECO:0000256" key="3">
    <source>
        <dbReference type="ARBA" id="ARBA00022483"/>
    </source>
</evidence>
<dbReference type="STRING" id="1109443.G4TT08"/>
<keyword evidence="2 4" id="KW-0813">Transport</keyword>
<dbReference type="eggNOG" id="KOG2347">
    <property type="taxonomic scope" value="Eukaryota"/>
</dbReference>
<dbReference type="AlphaFoldDB" id="G4TT08"/>
<dbReference type="GO" id="GO:0006887">
    <property type="term" value="P:exocytosis"/>
    <property type="evidence" value="ECO:0007669"/>
    <property type="project" value="UniProtKB-KW"/>
</dbReference>
<organism evidence="6 7">
    <name type="scientific">Serendipita indica (strain DSM 11827)</name>
    <name type="common">Root endophyte fungus</name>
    <name type="synonym">Piriformospora indica</name>
    <dbReference type="NCBI Taxonomy" id="1109443"/>
    <lineage>
        <taxon>Eukaryota</taxon>
        <taxon>Fungi</taxon>
        <taxon>Dikarya</taxon>
        <taxon>Basidiomycota</taxon>
        <taxon>Agaricomycotina</taxon>
        <taxon>Agaricomycetes</taxon>
        <taxon>Sebacinales</taxon>
        <taxon>Serendipitaceae</taxon>
        <taxon>Serendipita</taxon>
    </lineage>
</organism>
<name>G4TT08_SERID</name>